<dbReference type="GO" id="GO:0000155">
    <property type="term" value="F:phosphorelay sensor kinase activity"/>
    <property type="evidence" value="ECO:0007669"/>
    <property type="project" value="InterPro"/>
</dbReference>
<dbReference type="Pfam" id="PF00512">
    <property type="entry name" value="HisKA"/>
    <property type="match status" value="1"/>
</dbReference>
<dbReference type="PROSITE" id="PS50109">
    <property type="entry name" value="HIS_KIN"/>
    <property type="match status" value="1"/>
</dbReference>
<feature type="domain" description="Histidine kinase" evidence="8">
    <location>
        <begin position="179"/>
        <end position="384"/>
    </location>
</feature>
<dbReference type="Gene3D" id="1.10.287.130">
    <property type="match status" value="1"/>
</dbReference>
<evidence type="ECO:0000313" key="10">
    <source>
        <dbReference type="Proteomes" id="UP000587991"/>
    </source>
</evidence>
<comment type="caution">
    <text evidence="9">The sequence shown here is derived from an EMBL/GenBank/DDBJ whole genome shotgun (WGS) entry which is preliminary data.</text>
</comment>
<dbReference type="InterPro" id="IPR036097">
    <property type="entry name" value="HisK_dim/P_sf"/>
</dbReference>
<dbReference type="SMART" id="SM00387">
    <property type="entry name" value="HATPase_c"/>
    <property type="match status" value="1"/>
</dbReference>
<dbReference type="CDD" id="cd00082">
    <property type="entry name" value="HisKA"/>
    <property type="match status" value="1"/>
</dbReference>
<dbReference type="SUPFAM" id="SSF55874">
    <property type="entry name" value="ATPase domain of HSP90 chaperone/DNA topoisomerase II/histidine kinase"/>
    <property type="match status" value="1"/>
</dbReference>
<evidence type="ECO:0000256" key="7">
    <source>
        <dbReference type="SAM" id="Coils"/>
    </source>
</evidence>
<proteinExistence type="predicted"/>
<dbReference type="SMART" id="SM00388">
    <property type="entry name" value="HisKA"/>
    <property type="match status" value="1"/>
</dbReference>
<organism evidence="9 10">
    <name type="scientific">Leeia aquatica</name>
    <dbReference type="NCBI Taxonomy" id="2725557"/>
    <lineage>
        <taxon>Bacteria</taxon>
        <taxon>Pseudomonadati</taxon>
        <taxon>Pseudomonadota</taxon>
        <taxon>Betaproteobacteria</taxon>
        <taxon>Neisseriales</taxon>
        <taxon>Leeiaceae</taxon>
        <taxon>Leeia</taxon>
    </lineage>
</organism>
<evidence type="ECO:0000256" key="3">
    <source>
        <dbReference type="ARBA" id="ARBA00022553"/>
    </source>
</evidence>
<name>A0A847S557_9NEIS</name>
<protein>
    <recommendedName>
        <fullName evidence="2">histidine kinase</fullName>
        <ecNumber evidence="2">2.7.13.3</ecNumber>
    </recommendedName>
</protein>
<evidence type="ECO:0000313" key="9">
    <source>
        <dbReference type="EMBL" id="NLR73915.1"/>
    </source>
</evidence>
<gene>
    <name evidence="9" type="ORF">HF682_01915</name>
</gene>
<evidence type="ECO:0000256" key="4">
    <source>
        <dbReference type="ARBA" id="ARBA00022679"/>
    </source>
</evidence>
<dbReference type="PANTHER" id="PTHR43711">
    <property type="entry name" value="TWO-COMPONENT HISTIDINE KINASE"/>
    <property type="match status" value="1"/>
</dbReference>
<keyword evidence="3" id="KW-0597">Phosphoprotein</keyword>
<dbReference type="SUPFAM" id="SSF47384">
    <property type="entry name" value="Homodimeric domain of signal transducing histidine kinase"/>
    <property type="match status" value="1"/>
</dbReference>
<dbReference type="InterPro" id="IPR005467">
    <property type="entry name" value="His_kinase_dom"/>
</dbReference>
<dbReference type="PANTHER" id="PTHR43711:SF28">
    <property type="entry name" value="SENSOR HISTIDINE KINASE YXDK"/>
    <property type="match status" value="1"/>
</dbReference>
<sequence length="384" mass="41695">MDQPALTPAELQQAFALFNATSVQLTQQFETLQQQVSHLSEELAASNQALQQQLVEKDALARRVSSLLAALPAGVLELDAEGVITAANWAAEQWFGPNLPSQRWLDVAVKHLRPTLSPEEWELLDGLGQHRARLAIQTTAGANGEGQILLITDLTGHYLLQQQLEQHKKLAAMGEMAAGLAHQLRTPLATALLYVSHLGNPQLPDAQRQKFTEKTTARLHDLEGLIADMLLFVRGSNHEQEAFDAGPVLQDALATVLPHAQARQCQLDSPAALPPIPLTGSRTALQGAVINLLENAVSFAQHAVTLEVRLLNGWLYLHISDDGPGIPPEQQSRVFEPFFTTRNEGTGLGLAIVKRVAEDHGGAVSLHSTPNQGCRFEVVLPLRA</sequence>
<feature type="coiled-coil region" evidence="7">
    <location>
        <begin position="22"/>
        <end position="49"/>
    </location>
</feature>
<dbReference type="EMBL" id="JABAIM010000001">
    <property type="protein sequence ID" value="NLR73915.1"/>
    <property type="molecule type" value="Genomic_DNA"/>
</dbReference>
<dbReference type="InterPro" id="IPR036890">
    <property type="entry name" value="HATPase_C_sf"/>
</dbReference>
<keyword evidence="4" id="KW-0808">Transferase</keyword>
<dbReference type="InterPro" id="IPR004358">
    <property type="entry name" value="Sig_transdc_His_kin-like_C"/>
</dbReference>
<dbReference type="InterPro" id="IPR035965">
    <property type="entry name" value="PAS-like_dom_sf"/>
</dbReference>
<dbReference type="InterPro" id="IPR050736">
    <property type="entry name" value="Sensor_HK_Regulatory"/>
</dbReference>
<comment type="catalytic activity">
    <reaction evidence="1">
        <text>ATP + protein L-histidine = ADP + protein N-phospho-L-histidine.</text>
        <dbReference type="EC" id="2.7.13.3"/>
    </reaction>
</comment>
<dbReference type="InterPro" id="IPR003594">
    <property type="entry name" value="HATPase_dom"/>
</dbReference>
<keyword evidence="7" id="KW-0175">Coiled coil</keyword>
<dbReference type="Gene3D" id="3.30.450.20">
    <property type="entry name" value="PAS domain"/>
    <property type="match status" value="1"/>
</dbReference>
<dbReference type="RefSeq" id="WP_168875566.1">
    <property type="nucleotide sequence ID" value="NZ_JABAIM010000001.1"/>
</dbReference>
<evidence type="ECO:0000256" key="6">
    <source>
        <dbReference type="ARBA" id="ARBA00023012"/>
    </source>
</evidence>
<dbReference type="CDD" id="cd00075">
    <property type="entry name" value="HATPase"/>
    <property type="match status" value="1"/>
</dbReference>
<dbReference type="Pfam" id="PF02518">
    <property type="entry name" value="HATPase_c"/>
    <property type="match status" value="1"/>
</dbReference>
<dbReference type="AlphaFoldDB" id="A0A847S557"/>
<dbReference type="Proteomes" id="UP000587991">
    <property type="component" value="Unassembled WGS sequence"/>
</dbReference>
<dbReference type="EC" id="2.7.13.3" evidence="2"/>
<dbReference type="SUPFAM" id="SSF55785">
    <property type="entry name" value="PYP-like sensor domain (PAS domain)"/>
    <property type="match status" value="1"/>
</dbReference>
<keyword evidence="10" id="KW-1185">Reference proteome</keyword>
<evidence type="ECO:0000256" key="5">
    <source>
        <dbReference type="ARBA" id="ARBA00022777"/>
    </source>
</evidence>
<evidence type="ECO:0000256" key="1">
    <source>
        <dbReference type="ARBA" id="ARBA00000085"/>
    </source>
</evidence>
<evidence type="ECO:0000256" key="2">
    <source>
        <dbReference type="ARBA" id="ARBA00012438"/>
    </source>
</evidence>
<keyword evidence="5 9" id="KW-0418">Kinase</keyword>
<keyword evidence="6" id="KW-0902">Two-component regulatory system</keyword>
<reference evidence="9 10" key="1">
    <citation type="submission" date="2020-04" db="EMBL/GenBank/DDBJ databases">
        <title>Draft genome of Leeia sp. IMCC25680.</title>
        <authorList>
            <person name="Song J."/>
            <person name="Cho J.-C."/>
        </authorList>
    </citation>
    <scope>NUCLEOTIDE SEQUENCE [LARGE SCALE GENOMIC DNA]</scope>
    <source>
        <strain evidence="9 10">IMCC25680</strain>
    </source>
</reference>
<accession>A0A847S557</accession>
<dbReference type="InterPro" id="IPR003661">
    <property type="entry name" value="HisK_dim/P_dom"/>
</dbReference>
<evidence type="ECO:0000259" key="8">
    <source>
        <dbReference type="PROSITE" id="PS50109"/>
    </source>
</evidence>
<dbReference type="Gene3D" id="3.30.565.10">
    <property type="entry name" value="Histidine kinase-like ATPase, C-terminal domain"/>
    <property type="match status" value="1"/>
</dbReference>
<dbReference type="PRINTS" id="PR00344">
    <property type="entry name" value="BCTRLSENSOR"/>
</dbReference>